<keyword evidence="6 9" id="KW-0482">Metalloprotease</keyword>
<evidence type="ECO:0000256" key="2">
    <source>
        <dbReference type="ARBA" id="ARBA00022670"/>
    </source>
</evidence>
<dbReference type="PROSITE" id="PS51864">
    <property type="entry name" value="ASTACIN"/>
    <property type="match status" value="2"/>
</dbReference>
<keyword evidence="11" id="KW-1133">Transmembrane helix</keyword>
<feature type="domain" description="EGF-like" evidence="12">
    <location>
        <begin position="705"/>
        <end position="745"/>
    </location>
</feature>
<feature type="domain" description="Peptidase M12A" evidence="13">
    <location>
        <begin position="65"/>
        <end position="260"/>
    </location>
</feature>
<keyword evidence="7 8" id="KW-1015">Disulfide bond</keyword>
<dbReference type="GO" id="GO:0006508">
    <property type="term" value="P:proteolysis"/>
    <property type="evidence" value="ECO:0007669"/>
    <property type="project" value="UniProtKB-KW"/>
</dbReference>
<organism evidence="14 15">
    <name type="scientific">Strongyloides stercoralis</name>
    <name type="common">Threadworm</name>
    <dbReference type="NCBI Taxonomy" id="6248"/>
    <lineage>
        <taxon>Eukaryota</taxon>
        <taxon>Metazoa</taxon>
        <taxon>Ecdysozoa</taxon>
        <taxon>Nematoda</taxon>
        <taxon>Chromadorea</taxon>
        <taxon>Rhabditida</taxon>
        <taxon>Tylenchina</taxon>
        <taxon>Panagrolaimomorpha</taxon>
        <taxon>Strongyloidoidea</taxon>
        <taxon>Strongyloididae</taxon>
        <taxon>Strongyloides</taxon>
    </lineage>
</organism>
<evidence type="ECO:0000256" key="6">
    <source>
        <dbReference type="ARBA" id="ARBA00023049"/>
    </source>
</evidence>
<dbReference type="InterPro" id="IPR024079">
    <property type="entry name" value="MetalloPept_cat_dom_sf"/>
</dbReference>
<dbReference type="SUPFAM" id="SSF49854">
    <property type="entry name" value="Spermadhesin, CUB domain"/>
    <property type="match status" value="2"/>
</dbReference>
<feature type="disulfide bond" evidence="8">
    <location>
        <begin position="735"/>
        <end position="744"/>
    </location>
</feature>
<feature type="binding site" evidence="9">
    <location>
        <position position="611"/>
    </location>
    <ligand>
        <name>Zn(2+)</name>
        <dbReference type="ChEBI" id="CHEBI:29105"/>
        <note>catalytic</note>
    </ligand>
</feature>
<dbReference type="PANTHER" id="PTHR10127:SF780">
    <property type="entry name" value="METALLOENDOPEPTIDASE"/>
    <property type="match status" value="1"/>
</dbReference>
<accession>A0AAF5D824</accession>
<feature type="disulfide bond" evidence="8">
    <location>
        <begin position="709"/>
        <end position="719"/>
    </location>
</feature>
<keyword evidence="4 9" id="KW-0378">Hydrolase</keyword>
<dbReference type="PROSITE" id="PS01186">
    <property type="entry name" value="EGF_2"/>
    <property type="match status" value="2"/>
</dbReference>
<dbReference type="InterPro" id="IPR001506">
    <property type="entry name" value="Peptidase_M12A"/>
</dbReference>
<dbReference type="InterPro" id="IPR000742">
    <property type="entry name" value="EGF"/>
</dbReference>
<dbReference type="Gene3D" id="2.60.120.290">
    <property type="entry name" value="Spermadhesin, CUB domain"/>
    <property type="match status" value="1"/>
</dbReference>
<dbReference type="WBParaSite" id="TCONS_00007778.p1">
    <property type="protein sequence ID" value="TCONS_00007778.p1"/>
    <property type="gene ID" value="XLOC_005795"/>
</dbReference>
<keyword evidence="5 9" id="KW-0862">Zinc</keyword>
<feature type="binding site" evidence="9">
    <location>
        <position position="617"/>
    </location>
    <ligand>
        <name>Zn(2+)</name>
        <dbReference type="ChEBI" id="CHEBI:29105"/>
        <note>catalytic</note>
    </ligand>
</feature>
<evidence type="ECO:0000256" key="11">
    <source>
        <dbReference type="SAM" id="Phobius"/>
    </source>
</evidence>
<keyword evidence="11" id="KW-0472">Membrane</keyword>
<evidence type="ECO:0000259" key="13">
    <source>
        <dbReference type="PROSITE" id="PS51864"/>
    </source>
</evidence>
<dbReference type="InterPro" id="IPR034035">
    <property type="entry name" value="Astacin-like_dom"/>
</dbReference>
<evidence type="ECO:0000256" key="9">
    <source>
        <dbReference type="PROSITE-ProRule" id="PRU01211"/>
    </source>
</evidence>
<dbReference type="SMART" id="SM00235">
    <property type="entry name" value="ZnMc"/>
    <property type="match status" value="2"/>
</dbReference>
<keyword evidence="1 8" id="KW-0245">EGF-like domain</keyword>
<sequence length="885" mass="103005">MKISYYKTFTILRIVFILFLYFILDTFSTKNIKNVVDYNYEIIKRSVNVTSNLNQDNEILGRKKRFIKKLKGVKWVFPIPYVVDSALDFFLIQSALSFITMETCITFTAHQEEMKSRLGFIFTTTSTHESFLKTIPKYKHAVIKIPLGENVIGNVQRRILITLGLQFEHCRPDRDKYVSILLKNIPTQKLRFFYPVKTKHSDLIETPYDFGSIMHMDYAFSSLTNSPTILPRNPLYIYTVGQNDGLSFLDHKQLNMFYCSNACPKKITCFYGGYQNPSKCNKCKCVKGFTGRYCENIPKFDQLCGTTRYFAISSFKSIGYKGIKNCFIHIFTKVNKKILLQIDHIHMPSTGSHHCKSTNSLEVKYLSDKTATGVRFCGLVRSKVMISEKNHLLIYYTTSKKESSFKIRFKYLPNTTLKKYIENEISKNKLECNNKSYYQRNKNNKREKIKLNQNLTSNNFKNKIFELKNDIKIFQGDIILRKDQEEYFFSYNNNIIESEIKKEKLFTDLLIRDKRKVVRNLNLKWEFPIPYFVANGVNEDLVEKAIYFIEKDTCIRFEKYDTPEVGISGIYYTYGSGCKSYIGKQPGNIWQDIVLGKGCSDVGRVQHETLHALGFFHEQNRFDRDRYIKILLNNVIENEKYNFLINTKQESDTMNFAYDYGSIMHYGVYSFSKNNQPTMLPIDILYKKTIGHADKATFSDIKMINQYYCSSVCSYNITCMNGGYQDPKNCDRCKCVEGYAGTNCSRIQAPEISCGKAVYKVNNSVEALQIKGIKHCIFHFIAPVGSKVGVKILSLKMLPNKKRECLALNSIEVKYWRDKSISGARFCLYTGNILFISHNNHVIIYYRSTTEANYFSIVYKAIDVSDYNLKEKEIKKRLKKLKKKN</sequence>
<feature type="active site" evidence="9">
    <location>
        <position position="608"/>
    </location>
</feature>
<evidence type="ECO:0000256" key="8">
    <source>
        <dbReference type="PROSITE-ProRule" id="PRU00076"/>
    </source>
</evidence>
<dbReference type="GO" id="GO:0008270">
    <property type="term" value="F:zinc ion binding"/>
    <property type="evidence" value="ECO:0007669"/>
    <property type="project" value="UniProtKB-UniRule"/>
</dbReference>
<evidence type="ECO:0000256" key="3">
    <source>
        <dbReference type="ARBA" id="ARBA00022723"/>
    </source>
</evidence>
<dbReference type="InterPro" id="IPR006026">
    <property type="entry name" value="Peptidase_Metallo"/>
</dbReference>
<dbReference type="Pfam" id="PF01400">
    <property type="entry name" value="Astacin"/>
    <property type="match status" value="2"/>
</dbReference>
<dbReference type="PROSITE" id="PS50026">
    <property type="entry name" value="EGF_3"/>
    <property type="match status" value="1"/>
</dbReference>
<keyword evidence="14" id="KW-1185">Reference proteome</keyword>
<keyword evidence="3 9" id="KW-0479">Metal-binding</keyword>
<evidence type="ECO:0000259" key="12">
    <source>
        <dbReference type="PROSITE" id="PS50026"/>
    </source>
</evidence>
<proteinExistence type="predicted"/>
<feature type="binding site" evidence="9">
    <location>
        <position position="607"/>
    </location>
    <ligand>
        <name>Zn(2+)</name>
        <dbReference type="ChEBI" id="CHEBI:29105"/>
        <note>catalytic</note>
    </ligand>
</feature>
<keyword evidence="11" id="KW-0812">Transmembrane</keyword>
<evidence type="ECO:0000313" key="15">
    <source>
        <dbReference type="WBParaSite" id="TCONS_00007778.p1"/>
    </source>
</evidence>
<keyword evidence="2 9" id="KW-0645">Protease</keyword>
<dbReference type="Gene3D" id="3.40.390.10">
    <property type="entry name" value="Collagenase (Catalytic Domain)"/>
    <property type="match status" value="2"/>
</dbReference>
<evidence type="ECO:0000256" key="10">
    <source>
        <dbReference type="RuleBase" id="RU361183"/>
    </source>
</evidence>
<dbReference type="AlphaFoldDB" id="A0AAF5D824"/>
<dbReference type="CDD" id="cd04280">
    <property type="entry name" value="ZnMc_astacin_like"/>
    <property type="match status" value="1"/>
</dbReference>
<feature type="domain" description="Peptidase M12A" evidence="13">
    <location>
        <begin position="516"/>
        <end position="710"/>
    </location>
</feature>
<evidence type="ECO:0000313" key="14">
    <source>
        <dbReference type="Proteomes" id="UP000035681"/>
    </source>
</evidence>
<dbReference type="PRINTS" id="PR00480">
    <property type="entry name" value="ASTACIN"/>
</dbReference>
<reference evidence="15" key="1">
    <citation type="submission" date="2024-02" db="UniProtKB">
        <authorList>
            <consortium name="WormBaseParasite"/>
        </authorList>
    </citation>
    <scope>IDENTIFICATION</scope>
</reference>
<name>A0AAF5D824_STRER</name>
<dbReference type="PANTHER" id="PTHR10127">
    <property type="entry name" value="DISCOIDIN, CUB, EGF, LAMININ , AND ZINC METALLOPROTEASE DOMAIN CONTAINING"/>
    <property type="match status" value="1"/>
</dbReference>
<dbReference type="PROSITE" id="PS00022">
    <property type="entry name" value="EGF_1"/>
    <property type="match status" value="2"/>
</dbReference>
<feature type="transmembrane region" description="Helical" evidence="11">
    <location>
        <begin position="6"/>
        <end position="24"/>
    </location>
</feature>
<dbReference type="EC" id="3.4.24.-" evidence="10"/>
<evidence type="ECO:0000256" key="4">
    <source>
        <dbReference type="ARBA" id="ARBA00022801"/>
    </source>
</evidence>
<dbReference type="GO" id="GO:0004222">
    <property type="term" value="F:metalloendopeptidase activity"/>
    <property type="evidence" value="ECO:0007669"/>
    <property type="project" value="UniProtKB-UniRule"/>
</dbReference>
<dbReference type="InterPro" id="IPR035914">
    <property type="entry name" value="Sperma_CUB_dom_sf"/>
</dbReference>
<feature type="disulfide bond" evidence="9">
    <location>
        <begin position="104"/>
        <end position="259"/>
    </location>
</feature>
<evidence type="ECO:0000256" key="5">
    <source>
        <dbReference type="ARBA" id="ARBA00022833"/>
    </source>
</evidence>
<comment type="cofactor">
    <cofactor evidence="9 10">
        <name>Zn(2+)</name>
        <dbReference type="ChEBI" id="CHEBI:29105"/>
    </cofactor>
    <text evidence="9 10">Binds 1 zinc ion per subunit.</text>
</comment>
<evidence type="ECO:0000256" key="1">
    <source>
        <dbReference type="ARBA" id="ARBA00022536"/>
    </source>
</evidence>
<dbReference type="SUPFAM" id="SSF55486">
    <property type="entry name" value="Metalloproteases ('zincins'), catalytic domain"/>
    <property type="match status" value="2"/>
</dbReference>
<feature type="disulfide bond" evidence="9">
    <location>
        <begin position="554"/>
        <end position="709"/>
    </location>
</feature>
<comment type="caution">
    <text evidence="8">Lacks conserved residue(s) required for the propagation of feature annotation.</text>
</comment>
<protein>
    <recommendedName>
        <fullName evidence="10">Metalloendopeptidase</fullName>
        <ecNumber evidence="10">3.4.24.-</ecNumber>
    </recommendedName>
</protein>
<dbReference type="Proteomes" id="UP000035681">
    <property type="component" value="Unplaced"/>
</dbReference>
<evidence type="ECO:0000256" key="7">
    <source>
        <dbReference type="ARBA" id="ARBA00023157"/>
    </source>
</evidence>